<proteinExistence type="predicted"/>
<sequence length="269" mass="31092">MSVKKPADEDFNVGFKTIFEAIEKLEGETFFINKNVIQKSASPQTKVIATVDRSADSSDPSASTKLSETNSCGPPPEKDVDFFFNFIKEIRDESNAFKIISYNKHPMVAKHYCFNPPDNIWLNNVYLFLKINFDYVQPSKLKEMKDIKKIGQPLKRYYVQKKNSLFRSLSYLIVGNEEYYHQLIHVVDKYKALMNMEINTTEIVLNDNLRAFAKLFAINILVYISDNVSKWICYGPGEFFFECLDDLKNGEYKTGKWSHFEAITSLSAQ</sequence>
<evidence type="ECO:0000313" key="1">
    <source>
        <dbReference type="Proteomes" id="UP000887579"/>
    </source>
</evidence>
<accession>A0AC34GVS4</accession>
<dbReference type="WBParaSite" id="ES5_v2.g8988.t1">
    <property type="protein sequence ID" value="ES5_v2.g8988.t1"/>
    <property type="gene ID" value="ES5_v2.g8988"/>
</dbReference>
<reference evidence="2" key="1">
    <citation type="submission" date="2022-11" db="UniProtKB">
        <authorList>
            <consortium name="WormBaseParasite"/>
        </authorList>
    </citation>
    <scope>IDENTIFICATION</scope>
</reference>
<organism evidence="1 2">
    <name type="scientific">Panagrolaimus sp. ES5</name>
    <dbReference type="NCBI Taxonomy" id="591445"/>
    <lineage>
        <taxon>Eukaryota</taxon>
        <taxon>Metazoa</taxon>
        <taxon>Ecdysozoa</taxon>
        <taxon>Nematoda</taxon>
        <taxon>Chromadorea</taxon>
        <taxon>Rhabditida</taxon>
        <taxon>Tylenchina</taxon>
        <taxon>Panagrolaimomorpha</taxon>
        <taxon>Panagrolaimoidea</taxon>
        <taxon>Panagrolaimidae</taxon>
        <taxon>Panagrolaimus</taxon>
    </lineage>
</organism>
<dbReference type="Proteomes" id="UP000887579">
    <property type="component" value="Unplaced"/>
</dbReference>
<protein>
    <submittedName>
        <fullName evidence="2">Uncharacterized protein</fullName>
    </submittedName>
</protein>
<name>A0AC34GVS4_9BILA</name>
<evidence type="ECO:0000313" key="2">
    <source>
        <dbReference type="WBParaSite" id="ES5_v2.g8988.t1"/>
    </source>
</evidence>